<reference evidence="4 5" key="1">
    <citation type="journal article" date="2016" name="Nat. Commun.">
        <title>Thousands of microbial genomes shed light on interconnected biogeochemical processes in an aquifer system.</title>
        <authorList>
            <person name="Anantharaman K."/>
            <person name="Brown C.T."/>
            <person name="Hug L.A."/>
            <person name="Sharon I."/>
            <person name="Castelle C.J."/>
            <person name="Probst A.J."/>
            <person name="Thomas B.C."/>
            <person name="Singh A."/>
            <person name="Wilkins M.J."/>
            <person name="Karaoz U."/>
            <person name="Brodie E.L."/>
            <person name="Williams K.H."/>
            <person name="Hubbard S.S."/>
            <person name="Banfield J.F."/>
        </authorList>
    </citation>
    <scope>NUCLEOTIDE SEQUENCE [LARGE SCALE GENOMIC DNA]</scope>
</reference>
<dbReference type="PIRSF" id="PIRSF001359">
    <property type="entry name" value="F_bP_aldolase_II"/>
    <property type="match status" value="1"/>
</dbReference>
<dbReference type="EMBL" id="MFBA01000035">
    <property type="protein sequence ID" value="OGD85156.1"/>
    <property type="molecule type" value="Genomic_DNA"/>
</dbReference>
<feature type="binding site" evidence="2">
    <location>
        <begin position="235"/>
        <end position="238"/>
    </location>
    <ligand>
        <name>dihydroxyacetone phosphate</name>
        <dbReference type="ChEBI" id="CHEBI:57642"/>
    </ligand>
</feature>
<evidence type="ECO:0008006" key="6">
    <source>
        <dbReference type="Google" id="ProtNLM"/>
    </source>
</evidence>
<dbReference type="GO" id="GO:0005975">
    <property type="term" value="P:carbohydrate metabolic process"/>
    <property type="evidence" value="ECO:0007669"/>
    <property type="project" value="InterPro"/>
</dbReference>
<dbReference type="NCBIfam" id="TIGR00167">
    <property type="entry name" value="cbbA"/>
    <property type="match status" value="1"/>
</dbReference>
<feature type="binding site" evidence="2">
    <location>
        <begin position="213"/>
        <end position="215"/>
    </location>
    <ligand>
        <name>dihydroxyacetone phosphate</name>
        <dbReference type="ChEBI" id="CHEBI:57642"/>
    </ligand>
</feature>
<dbReference type="GO" id="GO:0008270">
    <property type="term" value="F:zinc ion binding"/>
    <property type="evidence" value="ECO:0007669"/>
    <property type="project" value="InterPro"/>
</dbReference>
<feature type="binding site" evidence="3">
    <location>
        <position position="212"/>
    </location>
    <ligand>
        <name>Zn(2+)</name>
        <dbReference type="ChEBI" id="CHEBI:29105"/>
        <label>1</label>
        <note>catalytic</note>
    </ligand>
</feature>
<evidence type="ECO:0000256" key="2">
    <source>
        <dbReference type="PIRSR" id="PIRSR001359-2"/>
    </source>
</evidence>
<feature type="binding site" evidence="3">
    <location>
        <position position="81"/>
    </location>
    <ligand>
        <name>Zn(2+)</name>
        <dbReference type="ChEBI" id="CHEBI:29105"/>
        <label>1</label>
        <note>catalytic</note>
    </ligand>
</feature>
<dbReference type="GO" id="GO:0016832">
    <property type="term" value="F:aldehyde-lyase activity"/>
    <property type="evidence" value="ECO:0007669"/>
    <property type="project" value="InterPro"/>
</dbReference>
<dbReference type="PANTHER" id="PTHR30304:SF0">
    <property type="entry name" value="D-TAGATOSE-1,6-BISPHOSPHATE ALDOLASE SUBUNIT GATY-RELATED"/>
    <property type="match status" value="1"/>
</dbReference>
<dbReference type="SUPFAM" id="SSF51569">
    <property type="entry name" value="Aldolase"/>
    <property type="match status" value="1"/>
</dbReference>
<sequence length="289" mass="31672">MNSAKDWFQCAKKEGFAIGAFNIDSLDIFKAVMVAAQNKKSPVMLEFSPGEVKYFGLRNVVDMVVNAREEYKIPILLNLDHGRPIELCMEAIEQPGFDNIHFDGSDSEFEENVKETKKVVEAAHKKGLLVEGEIDKVSGSSEKHDEDVNVEQLKDSYTKPEKAFKFVQSTGVDILAPVFGNIHGTFPTQPNLDIGLLTRIAQAVPETFLSLHGGSGIPASQVKEAINLGKIVKVNVNTELRVAYRDALSEELGETPNEYKVYEIADDVILAVASVVEGKIDIFGSAGKA</sequence>
<comment type="caution">
    <text evidence="4">The sequence shown here is derived from an EMBL/GenBank/DDBJ whole genome shotgun (WGS) entry which is preliminary data.</text>
</comment>
<keyword evidence="3" id="KW-0479">Metal-binding</keyword>
<feature type="binding site" evidence="3">
    <location>
        <position position="133"/>
    </location>
    <ligand>
        <name>Zn(2+)</name>
        <dbReference type="ChEBI" id="CHEBI:29105"/>
        <label>2</label>
    </ligand>
</feature>
<comment type="cofactor">
    <cofactor evidence="3">
        <name>Zn(2+)</name>
        <dbReference type="ChEBI" id="CHEBI:29105"/>
    </cofactor>
    <text evidence="3">Binds 2 Zn(2+) ions per subunit. One is catalytic and the other provides a structural contribution.</text>
</comment>
<feature type="binding site" evidence="3">
    <location>
        <position position="183"/>
    </location>
    <ligand>
        <name>Zn(2+)</name>
        <dbReference type="ChEBI" id="CHEBI:29105"/>
        <label>1</label>
        <note>catalytic</note>
    </ligand>
</feature>
<organism evidence="4 5">
    <name type="scientific">Candidatus Curtissbacteria bacterium RIFCSPHIGHO2_01_FULL_41_13</name>
    <dbReference type="NCBI Taxonomy" id="1797745"/>
    <lineage>
        <taxon>Bacteria</taxon>
        <taxon>Candidatus Curtissiibacteriota</taxon>
    </lineage>
</organism>
<dbReference type="InterPro" id="IPR013785">
    <property type="entry name" value="Aldolase_TIM"/>
</dbReference>
<keyword evidence="3" id="KW-0862">Zinc</keyword>
<dbReference type="InterPro" id="IPR050246">
    <property type="entry name" value="Class_II_FBP_aldolase"/>
</dbReference>
<dbReference type="Gene3D" id="3.20.20.70">
    <property type="entry name" value="Aldolase class I"/>
    <property type="match status" value="1"/>
</dbReference>
<dbReference type="InterPro" id="IPR000771">
    <property type="entry name" value="FBA_II"/>
</dbReference>
<dbReference type="CDD" id="cd00947">
    <property type="entry name" value="TBP_aldolase_IIB"/>
    <property type="match status" value="1"/>
</dbReference>
<dbReference type="Pfam" id="PF01116">
    <property type="entry name" value="F_bP_aldolase"/>
    <property type="match status" value="1"/>
</dbReference>
<accession>A0A1F5FZX0</accession>
<evidence type="ECO:0000313" key="5">
    <source>
        <dbReference type="Proteomes" id="UP000177069"/>
    </source>
</evidence>
<evidence type="ECO:0000313" key="4">
    <source>
        <dbReference type="EMBL" id="OGD85156.1"/>
    </source>
</evidence>
<name>A0A1F5FZX0_9BACT</name>
<dbReference type="PANTHER" id="PTHR30304">
    <property type="entry name" value="D-TAGATOSE-1,6-BISPHOSPHATE ALDOLASE"/>
    <property type="match status" value="1"/>
</dbReference>
<protein>
    <recommendedName>
        <fullName evidence="6">Tagatose-bisphosphate aldolase</fullName>
    </recommendedName>
</protein>
<evidence type="ECO:0000256" key="3">
    <source>
        <dbReference type="PIRSR" id="PIRSR001359-3"/>
    </source>
</evidence>
<dbReference type="AlphaFoldDB" id="A0A1F5FZX0"/>
<feature type="binding site" evidence="3">
    <location>
        <position position="103"/>
    </location>
    <ligand>
        <name>Zn(2+)</name>
        <dbReference type="ChEBI" id="CHEBI:29105"/>
        <label>2</label>
    </ligand>
</feature>
<proteinExistence type="predicted"/>
<feature type="binding site" evidence="2">
    <location>
        <position position="184"/>
    </location>
    <ligand>
        <name>dihydroxyacetone phosphate</name>
        <dbReference type="ChEBI" id="CHEBI:57642"/>
    </ligand>
</feature>
<gene>
    <name evidence="4" type="ORF">A2696_00235</name>
</gene>
<feature type="active site" description="Proton donor" evidence="1">
    <location>
        <position position="80"/>
    </location>
</feature>
<evidence type="ECO:0000256" key="1">
    <source>
        <dbReference type="PIRSR" id="PIRSR001359-1"/>
    </source>
</evidence>
<dbReference type="Proteomes" id="UP000177069">
    <property type="component" value="Unassembled WGS sequence"/>
</dbReference>